<organism evidence="1 2">
    <name type="scientific">Saccharothrix longispora</name>
    <dbReference type="NCBI Taxonomy" id="33920"/>
    <lineage>
        <taxon>Bacteria</taxon>
        <taxon>Bacillati</taxon>
        <taxon>Actinomycetota</taxon>
        <taxon>Actinomycetes</taxon>
        <taxon>Pseudonocardiales</taxon>
        <taxon>Pseudonocardiaceae</taxon>
        <taxon>Saccharothrix</taxon>
    </lineage>
</organism>
<name>A0ABU1Q2Q1_9PSEU</name>
<evidence type="ECO:0008006" key="3">
    <source>
        <dbReference type="Google" id="ProtNLM"/>
    </source>
</evidence>
<keyword evidence="2" id="KW-1185">Reference proteome</keyword>
<comment type="caution">
    <text evidence="1">The sequence shown here is derived from an EMBL/GenBank/DDBJ whole genome shotgun (WGS) entry which is preliminary data.</text>
</comment>
<reference evidence="1 2" key="1">
    <citation type="submission" date="2023-07" db="EMBL/GenBank/DDBJ databases">
        <title>Sequencing the genomes of 1000 actinobacteria strains.</title>
        <authorList>
            <person name="Klenk H.-P."/>
        </authorList>
    </citation>
    <scope>NUCLEOTIDE SEQUENCE [LARGE SCALE GENOMIC DNA]</scope>
    <source>
        <strain evidence="1 2">DSM 43749</strain>
    </source>
</reference>
<dbReference type="RefSeq" id="WP_310310178.1">
    <property type="nucleotide sequence ID" value="NZ_BAAAXB010000001.1"/>
</dbReference>
<accession>A0ABU1Q2Q1</accession>
<evidence type="ECO:0000313" key="1">
    <source>
        <dbReference type="EMBL" id="MDR6597139.1"/>
    </source>
</evidence>
<sequence length="179" mass="20239">MTVHAFVDESRRNDTYYLGVALVDPGALAPLRALLRGLLLPGQRELHFNRETPQRRRLVLSRLAHFGARVDVYRADCRKSEELARRTCVERLVNDLLDLGAARLVLDSRVGRDYHDVRTIRDVLGTRPSESSMAYEHFDSTGDPLLWLADLAVWSYGAGGDWGRRVAPVIGSVIRLDWS</sequence>
<evidence type="ECO:0000313" key="2">
    <source>
        <dbReference type="Proteomes" id="UP001268819"/>
    </source>
</evidence>
<proteinExistence type="predicted"/>
<protein>
    <recommendedName>
        <fullName evidence="3">DUF3800 domain-containing protein</fullName>
    </recommendedName>
</protein>
<dbReference type="EMBL" id="JAVDSG010000001">
    <property type="protein sequence ID" value="MDR6597139.1"/>
    <property type="molecule type" value="Genomic_DNA"/>
</dbReference>
<gene>
    <name evidence="1" type="ORF">J2S66_005523</name>
</gene>
<dbReference type="Proteomes" id="UP001268819">
    <property type="component" value="Unassembled WGS sequence"/>
</dbReference>